<evidence type="ECO:0000259" key="2">
    <source>
        <dbReference type="PROSITE" id="PS50111"/>
    </source>
</evidence>
<dbReference type="SMART" id="SM00086">
    <property type="entry name" value="PAC"/>
    <property type="match status" value="2"/>
</dbReference>
<feature type="domain" description="Methyl-accepting transducer" evidence="2">
    <location>
        <begin position="248"/>
        <end position="431"/>
    </location>
</feature>
<dbReference type="SUPFAM" id="SSF58104">
    <property type="entry name" value="Methyl-accepting chemotaxis protein (MCP) signaling domain"/>
    <property type="match status" value="1"/>
</dbReference>
<evidence type="ECO:0000259" key="3">
    <source>
        <dbReference type="PROSITE" id="PS50112"/>
    </source>
</evidence>
<dbReference type="Pfam" id="PF08447">
    <property type="entry name" value="PAS_3"/>
    <property type="match status" value="2"/>
</dbReference>
<keyword evidence="6" id="KW-1185">Reference proteome</keyword>
<reference evidence="5 6" key="1">
    <citation type="submission" date="2019-05" db="EMBL/GenBank/DDBJ databases">
        <title>OXA-830, a novel chromosomally encoded expanded-spectrum class D beta-lactamase in Aeromonas simiae.</title>
        <authorList>
            <person name="Zhou W."/>
            <person name="Chen Q."/>
        </authorList>
    </citation>
    <scope>NUCLEOTIDE SEQUENCE [LARGE SCALE GENOMIC DNA]</scope>
    <source>
        <strain evidence="5 6">A6</strain>
    </source>
</reference>
<dbReference type="InterPro" id="IPR035965">
    <property type="entry name" value="PAS-like_dom_sf"/>
</dbReference>
<dbReference type="RefSeq" id="WP_193001107.1">
    <property type="nucleotide sequence ID" value="NZ_CP040449.1"/>
</dbReference>
<dbReference type="PANTHER" id="PTHR24422:SF10">
    <property type="entry name" value="CHEMOTAXIS PROTEIN METHYLTRANSFERASE 2"/>
    <property type="match status" value="1"/>
</dbReference>
<dbReference type="EMBL" id="CP040449">
    <property type="protein sequence ID" value="QFI55271.1"/>
    <property type="molecule type" value="Genomic_DNA"/>
</dbReference>
<feature type="domain" description="PAC" evidence="4">
    <location>
        <begin position="209"/>
        <end position="263"/>
    </location>
</feature>
<dbReference type="Gene3D" id="6.10.250.3200">
    <property type="match status" value="1"/>
</dbReference>
<dbReference type="PANTHER" id="PTHR24422">
    <property type="entry name" value="CHEMOTAXIS PROTEIN METHYLTRANSFERASE"/>
    <property type="match status" value="1"/>
</dbReference>
<dbReference type="KEGG" id="asim:FE240_11615"/>
<dbReference type="NCBIfam" id="TIGR00229">
    <property type="entry name" value="sensory_box"/>
    <property type="match status" value="2"/>
</dbReference>
<dbReference type="GO" id="GO:0006935">
    <property type="term" value="P:chemotaxis"/>
    <property type="evidence" value="ECO:0007669"/>
    <property type="project" value="UniProtKB-ARBA"/>
</dbReference>
<evidence type="ECO:0000259" key="4">
    <source>
        <dbReference type="PROSITE" id="PS50113"/>
    </source>
</evidence>
<dbReference type="GO" id="GO:0016020">
    <property type="term" value="C:membrane"/>
    <property type="evidence" value="ECO:0007669"/>
    <property type="project" value="InterPro"/>
</dbReference>
<evidence type="ECO:0000256" key="1">
    <source>
        <dbReference type="PROSITE-ProRule" id="PRU00284"/>
    </source>
</evidence>
<dbReference type="InterPro" id="IPR050903">
    <property type="entry name" value="Bact_Chemotaxis_MeTrfase"/>
</dbReference>
<dbReference type="AlphaFoldDB" id="A0A5J6WYF2"/>
<dbReference type="Pfam" id="PF00015">
    <property type="entry name" value="MCPsignal"/>
    <property type="match status" value="1"/>
</dbReference>
<feature type="domain" description="PAS" evidence="3">
    <location>
        <begin position="154"/>
        <end position="184"/>
    </location>
</feature>
<dbReference type="InterPro" id="IPR000014">
    <property type="entry name" value="PAS"/>
</dbReference>
<dbReference type="Gene3D" id="3.30.450.20">
    <property type="entry name" value="PAS domain"/>
    <property type="match status" value="2"/>
</dbReference>
<dbReference type="CDD" id="cd00130">
    <property type="entry name" value="PAS"/>
    <property type="match status" value="2"/>
</dbReference>
<protein>
    <submittedName>
        <fullName evidence="5">PAS domain S-box protein</fullName>
    </submittedName>
</protein>
<sequence length="431" mass="47505">MFNSKLKQELAALGQSLARIEAFDQGLRQHLAMAEFSPEGVCLEASPLFLQLVGYARHELVAQPHTLLCDPADTKMQRYRDLWMQLANGRPQQGIFRHLGKGGRELWLETTYFPVREEARVEKIVLVASEVTAMYTQLITLQSVFAALDRSMAIIEFQPDGNILTANSNFLNTMGYRLEEIVGRHHRLFCDERFYQENPNFWAELGSGQFQSGRFLRFDKQGREIWLEATYNAVRDSDGRVVKVVKFASDITERIKQAQAVQEVAGVAHETAIVTEQSAGRGAELLLGAVSTSGSIVSQMESASTLMARLSEQAKSIEAIVSTISSIADQTNLLALNAAIEAARAGEQGRGFAVVADEVRQLAARTSYSTSEIAGVVQQNQALTSQVNDQMQAAAQRARQGQQQIGEVADVMEEIRRGAEHVAATIAGLSR</sequence>
<evidence type="ECO:0000313" key="6">
    <source>
        <dbReference type="Proteomes" id="UP000594034"/>
    </source>
</evidence>
<gene>
    <name evidence="5" type="ORF">FE240_11615</name>
</gene>
<dbReference type="InterPro" id="IPR004089">
    <property type="entry name" value="MCPsignal_dom"/>
</dbReference>
<dbReference type="InterPro" id="IPR000700">
    <property type="entry name" value="PAS-assoc_C"/>
</dbReference>
<name>A0A5J6WYF2_9GAMM</name>
<evidence type="ECO:0000313" key="5">
    <source>
        <dbReference type="EMBL" id="QFI55271.1"/>
    </source>
</evidence>
<dbReference type="PROSITE" id="PS50111">
    <property type="entry name" value="CHEMOTAXIS_TRANSDUC_2"/>
    <property type="match status" value="1"/>
</dbReference>
<dbReference type="SMART" id="SM00091">
    <property type="entry name" value="PAS"/>
    <property type="match status" value="2"/>
</dbReference>
<dbReference type="SMART" id="SM00283">
    <property type="entry name" value="MA"/>
    <property type="match status" value="1"/>
</dbReference>
<dbReference type="Proteomes" id="UP000594034">
    <property type="component" value="Chromosome"/>
</dbReference>
<dbReference type="PROSITE" id="PS50112">
    <property type="entry name" value="PAS"/>
    <property type="match status" value="1"/>
</dbReference>
<keyword evidence="1" id="KW-0807">Transducer</keyword>
<proteinExistence type="predicted"/>
<organism evidence="5 6">
    <name type="scientific">Aeromonas simiae</name>
    <dbReference type="NCBI Taxonomy" id="218936"/>
    <lineage>
        <taxon>Bacteria</taxon>
        <taxon>Pseudomonadati</taxon>
        <taxon>Pseudomonadota</taxon>
        <taxon>Gammaproteobacteria</taxon>
        <taxon>Aeromonadales</taxon>
        <taxon>Aeromonadaceae</taxon>
        <taxon>Aeromonas</taxon>
    </lineage>
</organism>
<accession>A0A5J6WYF2</accession>
<dbReference type="PROSITE" id="PS50113">
    <property type="entry name" value="PAC"/>
    <property type="match status" value="1"/>
</dbReference>
<dbReference type="InterPro" id="IPR013655">
    <property type="entry name" value="PAS_fold_3"/>
</dbReference>
<dbReference type="InterPro" id="IPR001610">
    <property type="entry name" value="PAC"/>
</dbReference>
<dbReference type="GO" id="GO:0007165">
    <property type="term" value="P:signal transduction"/>
    <property type="evidence" value="ECO:0007669"/>
    <property type="project" value="UniProtKB-KW"/>
</dbReference>
<dbReference type="SUPFAM" id="SSF55785">
    <property type="entry name" value="PYP-like sensor domain (PAS domain)"/>
    <property type="match status" value="2"/>
</dbReference>